<dbReference type="EMBL" id="CP003345">
    <property type="protein sequence ID" value="AFM05250.1"/>
    <property type="molecule type" value="Genomic_DNA"/>
</dbReference>
<evidence type="ECO:0000256" key="1">
    <source>
        <dbReference type="ARBA" id="ARBA00004651"/>
    </source>
</evidence>
<keyword evidence="7" id="KW-0915">Sodium</keyword>
<feature type="transmembrane region" description="Helical" evidence="12">
    <location>
        <begin position="118"/>
        <end position="138"/>
    </location>
</feature>
<evidence type="ECO:0000256" key="8">
    <source>
        <dbReference type="ARBA" id="ARBA00023065"/>
    </source>
</evidence>
<accession>I4AMR5</accession>
<dbReference type="GO" id="GO:0006814">
    <property type="term" value="P:sodium ion transport"/>
    <property type="evidence" value="ECO:0007669"/>
    <property type="project" value="UniProtKB-KW"/>
</dbReference>
<feature type="transmembrane region" description="Helical" evidence="12">
    <location>
        <begin position="182"/>
        <end position="200"/>
    </location>
</feature>
<dbReference type="GO" id="GO:0005886">
    <property type="term" value="C:plasma membrane"/>
    <property type="evidence" value="ECO:0007669"/>
    <property type="project" value="UniProtKB-SubCell"/>
</dbReference>
<dbReference type="PANTHER" id="PTHR42985">
    <property type="entry name" value="SODIUM-COUPLED MONOCARBOXYLATE TRANSPORTER"/>
    <property type="match status" value="1"/>
</dbReference>
<evidence type="ECO:0000256" key="12">
    <source>
        <dbReference type="SAM" id="Phobius"/>
    </source>
</evidence>
<feature type="transmembrane region" description="Helical" evidence="12">
    <location>
        <begin position="75"/>
        <end position="97"/>
    </location>
</feature>
<dbReference type="KEGG" id="fli:Fleli_2900"/>
<feature type="transmembrane region" description="Helical" evidence="12">
    <location>
        <begin position="551"/>
        <end position="575"/>
    </location>
</feature>
<comment type="subcellular location">
    <subcellularLocation>
        <location evidence="1">Cell membrane</location>
        <topology evidence="1">Multi-pass membrane protein</topology>
    </subcellularLocation>
</comment>
<keyword evidence="4" id="KW-1003">Cell membrane</keyword>
<dbReference type="RefSeq" id="WP_014798684.1">
    <property type="nucleotide sequence ID" value="NC_018018.1"/>
</dbReference>
<dbReference type="PANTHER" id="PTHR42985:SF40">
    <property type="entry name" value="LD47995P-RELATED"/>
    <property type="match status" value="1"/>
</dbReference>
<keyword evidence="5 12" id="KW-0812">Transmembrane</keyword>
<evidence type="ECO:0000256" key="7">
    <source>
        <dbReference type="ARBA" id="ARBA00023053"/>
    </source>
</evidence>
<dbReference type="STRING" id="880071.Fleli_2900"/>
<dbReference type="OrthoDB" id="9803597at2"/>
<keyword evidence="3" id="KW-0813">Transport</keyword>
<comment type="similarity">
    <text evidence="2 11">Belongs to the sodium:solute symporter (SSF) (TC 2.A.21) family.</text>
</comment>
<feature type="transmembrane region" description="Helical" evidence="12">
    <location>
        <begin position="6"/>
        <end position="22"/>
    </location>
</feature>
<feature type="transmembrane region" description="Helical" evidence="12">
    <location>
        <begin position="473"/>
        <end position="491"/>
    </location>
</feature>
<protein>
    <submittedName>
        <fullName evidence="13">Na+/proline symporter</fullName>
    </submittedName>
</protein>
<dbReference type="InterPro" id="IPR001734">
    <property type="entry name" value="Na/solute_symporter"/>
</dbReference>
<dbReference type="Pfam" id="PF00474">
    <property type="entry name" value="SSF"/>
    <property type="match status" value="2"/>
</dbReference>
<dbReference type="InterPro" id="IPR038377">
    <property type="entry name" value="Na/Glc_symporter_sf"/>
</dbReference>
<evidence type="ECO:0000256" key="9">
    <source>
        <dbReference type="ARBA" id="ARBA00023136"/>
    </source>
</evidence>
<dbReference type="Proteomes" id="UP000006054">
    <property type="component" value="Chromosome"/>
</dbReference>
<dbReference type="PROSITE" id="PS50283">
    <property type="entry name" value="NA_SOLUT_SYMP_3"/>
    <property type="match status" value="1"/>
</dbReference>
<keyword evidence="8" id="KW-0406">Ion transport</keyword>
<evidence type="ECO:0000256" key="5">
    <source>
        <dbReference type="ARBA" id="ARBA00022692"/>
    </source>
</evidence>
<dbReference type="PATRIC" id="fig|880071.3.peg.2892"/>
<dbReference type="AlphaFoldDB" id="I4AMR5"/>
<evidence type="ECO:0000313" key="14">
    <source>
        <dbReference type="Proteomes" id="UP000006054"/>
    </source>
</evidence>
<evidence type="ECO:0000256" key="6">
    <source>
        <dbReference type="ARBA" id="ARBA00022989"/>
    </source>
</evidence>
<dbReference type="GO" id="GO:0015293">
    <property type="term" value="F:symporter activity"/>
    <property type="evidence" value="ECO:0007669"/>
    <property type="project" value="TreeGrafter"/>
</dbReference>
<dbReference type="CDD" id="cd11494">
    <property type="entry name" value="SLC5sbd_NIS-like_u2"/>
    <property type="match status" value="1"/>
</dbReference>
<keyword evidence="10" id="KW-0739">Sodium transport</keyword>
<dbReference type="eggNOG" id="COG0591">
    <property type="taxonomic scope" value="Bacteria"/>
</dbReference>
<feature type="transmembrane region" description="Helical" evidence="12">
    <location>
        <begin position="272"/>
        <end position="297"/>
    </location>
</feature>
<keyword evidence="14" id="KW-1185">Reference proteome</keyword>
<keyword evidence="9 12" id="KW-0472">Membrane</keyword>
<organism evidence="13 14">
    <name type="scientific">Bernardetia litoralis (strain ATCC 23117 / DSM 6794 / NBRC 15988 / NCIMB 1366 / Fx l1 / Sio-4)</name>
    <name type="common">Flexibacter litoralis</name>
    <dbReference type="NCBI Taxonomy" id="880071"/>
    <lineage>
        <taxon>Bacteria</taxon>
        <taxon>Pseudomonadati</taxon>
        <taxon>Bacteroidota</taxon>
        <taxon>Cytophagia</taxon>
        <taxon>Cytophagales</taxon>
        <taxon>Bernardetiaceae</taxon>
        <taxon>Bernardetia</taxon>
    </lineage>
</organism>
<sequence length="581" mass="65061">MNPLDWAVLIATQVLIIAYGVWKTRKQSKNLQGYLLSDRDMNWFTIGLSIMATQASAITFLSTPGQAFGNGMGFIQFYFGLPIAMVILSITAVPIYHKLNVYTAYEYLENRFDLKTRSLGAALFLTQRGLAAGLSIYAPAIILSTVLGWNIYYLIVIIGIVVIAYTVFGGTKAVSQTQKQQMLVILIGMVAAGFILVSLLPKEVSVTDALSVAGAVGRLEVINLDFDVNNRYNVWSGIIGGLFLALSYFGTDQSQVQRYLTGKSIAQTRVGLLMNGMVKIPMQFLILLVGIFLFAFYQFYQPPIFFNTNKKTTFIQENPNKADSLKKIETLYSQNFEEKKNVIFEFLEAKKEAESKNIELDTMYASRIREFNFKNDELRNQATGIINNIEKGNDAEAKKLSNNDLDYAFINFVLDYLPIGLIGLLVSVMLSAAMSSASSELNALGSTTVIDIYKRSLVKDKEDEHYVKASKGFTMFWGIYAIFFAMLATQLDNLIQAVNILGSLFYGTILGIFLVAFYIKKVKSNAVFYAAIVSESLILCHYIFLKETFEIGFLWYNLIGCVMVIVLGILFQTFLKKKDIK</sequence>
<feature type="transmembrane region" description="Helical" evidence="12">
    <location>
        <begin position="43"/>
        <end position="63"/>
    </location>
</feature>
<dbReference type="HOGENOM" id="CLU_018808_11_4_10"/>
<dbReference type="Gene3D" id="1.20.1730.10">
    <property type="entry name" value="Sodium/glucose cotransporter"/>
    <property type="match status" value="1"/>
</dbReference>
<feature type="transmembrane region" description="Helical" evidence="12">
    <location>
        <begin position="408"/>
        <end position="430"/>
    </location>
</feature>
<feature type="transmembrane region" description="Helical" evidence="12">
    <location>
        <begin position="497"/>
        <end position="519"/>
    </location>
</feature>
<dbReference type="InterPro" id="IPR051163">
    <property type="entry name" value="Sodium:Solute_Symporter_SSF"/>
</dbReference>
<evidence type="ECO:0000256" key="11">
    <source>
        <dbReference type="RuleBase" id="RU362091"/>
    </source>
</evidence>
<proteinExistence type="inferred from homology"/>
<evidence type="ECO:0000313" key="13">
    <source>
        <dbReference type="EMBL" id="AFM05250.1"/>
    </source>
</evidence>
<evidence type="ECO:0000256" key="10">
    <source>
        <dbReference type="ARBA" id="ARBA00023201"/>
    </source>
</evidence>
<evidence type="ECO:0000256" key="4">
    <source>
        <dbReference type="ARBA" id="ARBA00022475"/>
    </source>
</evidence>
<evidence type="ECO:0000256" key="2">
    <source>
        <dbReference type="ARBA" id="ARBA00006434"/>
    </source>
</evidence>
<feature type="transmembrane region" description="Helical" evidence="12">
    <location>
        <begin position="232"/>
        <end position="251"/>
    </location>
</feature>
<feature type="transmembrane region" description="Helical" evidence="12">
    <location>
        <begin position="150"/>
        <end position="170"/>
    </location>
</feature>
<feature type="transmembrane region" description="Helical" evidence="12">
    <location>
        <begin position="526"/>
        <end position="545"/>
    </location>
</feature>
<reference evidence="14" key="1">
    <citation type="submission" date="2012-06" db="EMBL/GenBank/DDBJ databases">
        <title>The complete genome of Flexibacter litoralis DSM 6794.</title>
        <authorList>
            <person name="Lucas S."/>
            <person name="Copeland A."/>
            <person name="Lapidus A."/>
            <person name="Glavina del Rio T."/>
            <person name="Dalin E."/>
            <person name="Tice H."/>
            <person name="Bruce D."/>
            <person name="Goodwin L."/>
            <person name="Pitluck S."/>
            <person name="Peters L."/>
            <person name="Ovchinnikova G."/>
            <person name="Lu M."/>
            <person name="Kyrpides N."/>
            <person name="Mavromatis K."/>
            <person name="Ivanova N."/>
            <person name="Brettin T."/>
            <person name="Detter J.C."/>
            <person name="Han C."/>
            <person name="Larimer F."/>
            <person name="Land M."/>
            <person name="Hauser L."/>
            <person name="Markowitz V."/>
            <person name="Cheng J.-F."/>
            <person name="Hugenholtz P."/>
            <person name="Woyke T."/>
            <person name="Wu D."/>
            <person name="Spring S."/>
            <person name="Lang E."/>
            <person name="Kopitz M."/>
            <person name="Brambilla E."/>
            <person name="Klenk H.-P."/>
            <person name="Eisen J.A."/>
        </authorList>
    </citation>
    <scope>NUCLEOTIDE SEQUENCE [LARGE SCALE GENOMIC DNA]</scope>
    <source>
        <strain evidence="14">ATCC 23117 / DSM 6794 / NBRC 15988 / NCIMB 1366 / Sio-4</strain>
    </source>
</reference>
<keyword evidence="6 12" id="KW-1133">Transmembrane helix</keyword>
<gene>
    <name evidence="13" type="ordered locus">Fleli_2900</name>
</gene>
<name>I4AMR5_BERLS</name>
<evidence type="ECO:0000256" key="3">
    <source>
        <dbReference type="ARBA" id="ARBA00022448"/>
    </source>
</evidence>